<accession>A0ABW8RGJ1</accession>
<sequence>MQIIQTVVVKQILTKNSKQQLFNTYQSKRLQLQKECDQLQFELKRLEKTKSFSPGALKKHFEKEIQMRKEKIKLVEFQIEQLHILPLGSELNEKEVQALVEVKVGDSWDERLGQLTIIIKDGIVEEIR</sequence>
<organism evidence="1 2">
    <name type="scientific">Bacillus salipaludis</name>
    <dbReference type="NCBI Taxonomy" id="2547811"/>
    <lineage>
        <taxon>Bacteria</taxon>
        <taxon>Bacillati</taxon>
        <taxon>Bacillota</taxon>
        <taxon>Bacilli</taxon>
        <taxon>Bacillales</taxon>
        <taxon>Bacillaceae</taxon>
        <taxon>Bacillus</taxon>
    </lineage>
</organism>
<evidence type="ECO:0000313" key="2">
    <source>
        <dbReference type="Proteomes" id="UP001623041"/>
    </source>
</evidence>
<evidence type="ECO:0000313" key="1">
    <source>
        <dbReference type="EMBL" id="MFK9092408.1"/>
    </source>
</evidence>
<reference evidence="1 2" key="1">
    <citation type="submission" date="2024-11" db="EMBL/GenBank/DDBJ databases">
        <authorList>
            <person name="Lucas J.A."/>
        </authorList>
    </citation>
    <scope>NUCLEOTIDE SEQUENCE [LARGE SCALE GENOMIC DNA]</scope>
    <source>
        <strain evidence="1 2">Z 5.4</strain>
    </source>
</reference>
<comment type="caution">
    <text evidence="1">The sequence shown here is derived from an EMBL/GenBank/DDBJ whole genome shotgun (WGS) entry which is preliminary data.</text>
</comment>
<dbReference type="Gene3D" id="6.10.140.1110">
    <property type="match status" value="1"/>
</dbReference>
<gene>
    <name evidence="1" type="ORF">ACJEBI_13035</name>
</gene>
<dbReference type="InterPro" id="IPR021297">
    <property type="entry name" value="YlqD"/>
</dbReference>
<keyword evidence="2" id="KW-1185">Reference proteome</keyword>
<name>A0ABW8RGJ1_9BACI</name>
<dbReference type="Pfam" id="PF11068">
    <property type="entry name" value="YlqD"/>
    <property type="match status" value="1"/>
</dbReference>
<dbReference type="EMBL" id="JBJHQH010000008">
    <property type="protein sequence ID" value="MFK9092408.1"/>
    <property type="molecule type" value="Genomic_DNA"/>
</dbReference>
<protein>
    <submittedName>
        <fullName evidence="1">YlqD family protein</fullName>
    </submittedName>
</protein>
<dbReference type="Proteomes" id="UP001623041">
    <property type="component" value="Unassembled WGS sequence"/>
</dbReference>
<proteinExistence type="predicted"/>
<dbReference type="RefSeq" id="WP_406580995.1">
    <property type="nucleotide sequence ID" value="NZ_JBJHQH010000008.1"/>
</dbReference>